<accession>A0A412XJX6</accession>
<organism evidence="4 5">
    <name type="scientific">Bacteroides uniformis</name>
    <dbReference type="NCBI Taxonomy" id="820"/>
    <lineage>
        <taxon>Bacteria</taxon>
        <taxon>Pseudomonadati</taxon>
        <taxon>Bacteroidota</taxon>
        <taxon>Bacteroidia</taxon>
        <taxon>Bacteroidales</taxon>
        <taxon>Bacteroidaceae</taxon>
        <taxon>Bacteroides</taxon>
    </lineage>
</organism>
<feature type="signal peptide" evidence="1">
    <location>
        <begin position="1"/>
        <end position="21"/>
    </location>
</feature>
<dbReference type="InterPro" id="IPR049046">
    <property type="entry name" value="Beta-AFase-like_GH127_middle"/>
</dbReference>
<dbReference type="Pfam" id="PF07944">
    <property type="entry name" value="Beta-AFase-like_GH127_cat"/>
    <property type="match status" value="1"/>
</dbReference>
<feature type="domain" description="Non-reducing end beta-L-arabinofuranosidase-like GH127 middle" evidence="3">
    <location>
        <begin position="461"/>
        <end position="548"/>
    </location>
</feature>
<dbReference type="InterPro" id="IPR049174">
    <property type="entry name" value="Beta-AFase-like"/>
</dbReference>
<dbReference type="SUPFAM" id="SSF48208">
    <property type="entry name" value="Six-hairpin glycosidases"/>
    <property type="match status" value="1"/>
</dbReference>
<evidence type="ECO:0000313" key="5">
    <source>
        <dbReference type="Proteomes" id="UP000285343"/>
    </source>
</evidence>
<comment type="caution">
    <text evidence="4">The sequence shown here is derived from an EMBL/GenBank/DDBJ whole genome shotgun (WGS) entry which is preliminary data.</text>
</comment>
<dbReference type="AlphaFoldDB" id="A0A412XJX6"/>
<reference evidence="4 5" key="1">
    <citation type="submission" date="2018-08" db="EMBL/GenBank/DDBJ databases">
        <title>A genome reference for cultivated species of the human gut microbiota.</title>
        <authorList>
            <person name="Zou Y."/>
            <person name="Xue W."/>
            <person name="Luo G."/>
        </authorList>
    </citation>
    <scope>NUCLEOTIDE SEQUENCE [LARGE SCALE GENOMIC DNA]</scope>
    <source>
        <strain evidence="4 5">AF14-42</strain>
    </source>
</reference>
<name>A0A412XJX6_BACUN</name>
<keyword evidence="1" id="KW-0732">Signal</keyword>
<dbReference type="GO" id="GO:0005975">
    <property type="term" value="P:carbohydrate metabolic process"/>
    <property type="evidence" value="ECO:0007669"/>
    <property type="project" value="InterPro"/>
</dbReference>
<dbReference type="PANTHER" id="PTHR43465:SF2">
    <property type="entry name" value="DUF1680 DOMAIN PROTEIN (AFU_ORTHOLOGUE AFUA_1G08910)"/>
    <property type="match status" value="1"/>
</dbReference>
<sequence>MKMKTSWIIILCLCSTFMVRAQTNEQSIIEQMKPMPEFTSLLFGEVKPTGWLKEQMQADVKGFIGNLKYLIPDLIDDPIYSSERLHRGSKLKDLGNNKEGDAEGEEQYKWWNSESQSNWWDGYLRNVLLLDDRQHIAEVKAYIERILETQDSDGYLGIYTPELRYQFKGENGELWAKSTLYRGLLGYYEATGEKKVWDALVRAVDNVMQNYPIYKSHPFDTGKEYNGGVAHGLTFTDVLDRMYELTGNRKYLEYAAFLYMDYSHFFSWEQDAQLTNVLNKNYKLKCHAVHTYEHLRSLIVAASMLEDKQVKQALADYLQKIADVVTPTGGAIGDEWIAERLADATHTGYEYCSLHELMDSYSVLFQKTGLTKYAELAENIFYNAAQGARHPYHSCIAYLKTDNSYEMMGTRNGDNEPDRKQTRYKYSPVHQDVAVCCVPNAGRITPYFLQKAWMQQGKNTLVANFLAPCVLDTKLDGKNIRIENETDYPMENHFNFHLNLQESMRMVLKIRKPSWATSVWCSETYKLEGDYIIIERHFKSKDSFSLSFNTNARTCKDLKGETYFAYGAQFFAYPIKAKEFQGRVYAKGFSDYLYEPLENTRFQYIDDHQATFHHGKIHVRLLNVHTGKKEYVDLVPLQETILRQAAF</sequence>
<dbReference type="EMBL" id="QRZC01000004">
    <property type="protein sequence ID" value="RGV44496.1"/>
    <property type="molecule type" value="Genomic_DNA"/>
</dbReference>
<evidence type="ECO:0000259" key="2">
    <source>
        <dbReference type="Pfam" id="PF07944"/>
    </source>
</evidence>
<protein>
    <recommendedName>
        <fullName evidence="6">Glycoside hydrolase family 127 protein</fullName>
    </recommendedName>
</protein>
<dbReference type="RefSeq" id="WP_117865917.1">
    <property type="nucleotide sequence ID" value="NZ_QRZC01000004.1"/>
</dbReference>
<dbReference type="InterPro" id="IPR012878">
    <property type="entry name" value="Beta-AFase-like_GH127_cat"/>
</dbReference>
<evidence type="ECO:0000256" key="1">
    <source>
        <dbReference type="SAM" id="SignalP"/>
    </source>
</evidence>
<feature type="chain" id="PRO_5019540258" description="Glycoside hydrolase family 127 protein" evidence="1">
    <location>
        <begin position="22"/>
        <end position="647"/>
    </location>
</feature>
<evidence type="ECO:0000259" key="3">
    <source>
        <dbReference type="Pfam" id="PF20736"/>
    </source>
</evidence>
<dbReference type="Proteomes" id="UP000285343">
    <property type="component" value="Unassembled WGS sequence"/>
</dbReference>
<evidence type="ECO:0008006" key="6">
    <source>
        <dbReference type="Google" id="ProtNLM"/>
    </source>
</evidence>
<dbReference type="Pfam" id="PF20736">
    <property type="entry name" value="Glyco_hydro127M"/>
    <property type="match status" value="1"/>
</dbReference>
<evidence type="ECO:0000313" key="4">
    <source>
        <dbReference type="EMBL" id="RGV44496.1"/>
    </source>
</evidence>
<feature type="domain" description="Non-reducing end beta-L-arabinofuranosidase-like GH127 catalytic" evidence="2">
    <location>
        <begin position="118"/>
        <end position="448"/>
    </location>
</feature>
<dbReference type="PANTHER" id="PTHR43465">
    <property type="entry name" value="DUF1680 DOMAIN PROTEIN (AFU_ORTHOLOGUE AFUA_1G08910)"/>
    <property type="match status" value="1"/>
</dbReference>
<gene>
    <name evidence="4" type="ORF">DWW14_04685</name>
</gene>
<dbReference type="InterPro" id="IPR008928">
    <property type="entry name" value="6-hairpin_glycosidase_sf"/>
</dbReference>
<proteinExistence type="predicted"/>